<evidence type="ECO:0000259" key="3">
    <source>
        <dbReference type="Pfam" id="PF23276"/>
    </source>
</evidence>
<feature type="repeat" description="PPR" evidence="2">
    <location>
        <begin position="883"/>
        <end position="917"/>
    </location>
</feature>
<dbReference type="OrthoDB" id="411857at2759"/>
<evidence type="ECO:0000256" key="2">
    <source>
        <dbReference type="PROSITE-ProRule" id="PRU00708"/>
    </source>
</evidence>
<organism evidence="4 5">
    <name type="scientific">Protomyces lactucae-debilis</name>
    <dbReference type="NCBI Taxonomy" id="2754530"/>
    <lineage>
        <taxon>Eukaryota</taxon>
        <taxon>Fungi</taxon>
        <taxon>Dikarya</taxon>
        <taxon>Ascomycota</taxon>
        <taxon>Taphrinomycotina</taxon>
        <taxon>Taphrinomycetes</taxon>
        <taxon>Taphrinales</taxon>
        <taxon>Protomycetaceae</taxon>
        <taxon>Protomyces</taxon>
    </lineage>
</organism>
<reference evidence="4 5" key="1">
    <citation type="submission" date="2016-07" db="EMBL/GenBank/DDBJ databases">
        <title>Pervasive Adenine N6-methylation of Active Genes in Fungi.</title>
        <authorList>
            <consortium name="DOE Joint Genome Institute"/>
            <person name="Mondo S.J."/>
            <person name="Dannebaum R.O."/>
            <person name="Kuo R.C."/>
            <person name="Labutti K."/>
            <person name="Haridas S."/>
            <person name="Kuo A."/>
            <person name="Salamov A."/>
            <person name="Ahrendt S.R."/>
            <person name="Lipzen A."/>
            <person name="Sullivan W."/>
            <person name="Andreopoulos W.B."/>
            <person name="Clum A."/>
            <person name="Lindquist E."/>
            <person name="Daum C."/>
            <person name="Ramamoorthy G.K."/>
            <person name="Gryganskyi A."/>
            <person name="Culley D."/>
            <person name="Magnuson J.K."/>
            <person name="James T.Y."/>
            <person name="O'Malley M.A."/>
            <person name="Stajich J.E."/>
            <person name="Spatafora J.W."/>
            <person name="Visel A."/>
            <person name="Grigoriev I.V."/>
        </authorList>
    </citation>
    <scope>NUCLEOTIDE SEQUENCE [LARGE SCALE GENOMIC DNA]</scope>
    <source>
        <strain evidence="4 5">12-1054</strain>
    </source>
</reference>
<dbReference type="PANTHER" id="PTHR47942">
    <property type="entry name" value="TETRATRICOPEPTIDE REPEAT (TPR)-LIKE SUPERFAMILY PROTEIN-RELATED"/>
    <property type="match status" value="1"/>
</dbReference>
<dbReference type="InterPro" id="IPR051222">
    <property type="entry name" value="PPR/CCM1_RNA-binding"/>
</dbReference>
<dbReference type="STRING" id="56484.A0A1Y2FDW4"/>
<name>A0A1Y2FDW4_PROLT</name>
<dbReference type="Gene3D" id="1.25.40.10">
    <property type="entry name" value="Tetratricopeptide repeat domain"/>
    <property type="match status" value="3"/>
</dbReference>
<dbReference type="Pfam" id="PF13041">
    <property type="entry name" value="PPR_2"/>
    <property type="match status" value="1"/>
</dbReference>
<dbReference type="Pfam" id="PF01535">
    <property type="entry name" value="PPR"/>
    <property type="match status" value="2"/>
</dbReference>
<protein>
    <recommendedName>
        <fullName evidence="3">Pentatricopeptide repeat-containing protein-mitochondrial domain-containing protein</fullName>
    </recommendedName>
</protein>
<dbReference type="InterPro" id="IPR057027">
    <property type="entry name" value="TPR_mt"/>
</dbReference>
<dbReference type="PANTHER" id="PTHR47942:SF63">
    <property type="entry name" value="PENTATRICOPEPTIDE REPEAT-CONTAINING PROTEIN"/>
    <property type="match status" value="1"/>
</dbReference>
<accession>A0A1Y2FDW4</accession>
<dbReference type="Proteomes" id="UP000193685">
    <property type="component" value="Unassembled WGS sequence"/>
</dbReference>
<dbReference type="AlphaFoldDB" id="A0A1Y2FDW4"/>
<evidence type="ECO:0000256" key="1">
    <source>
        <dbReference type="ARBA" id="ARBA00022737"/>
    </source>
</evidence>
<keyword evidence="1" id="KW-0677">Repeat</keyword>
<dbReference type="GO" id="GO:0005739">
    <property type="term" value="C:mitochondrion"/>
    <property type="evidence" value="ECO:0007669"/>
    <property type="project" value="UniProtKB-ARBA"/>
</dbReference>
<dbReference type="Pfam" id="PF23276">
    <property type="entry name" value="TPR_24"/>
    <property type="match status" value="1"/>
</dbReference>
<dbReference type="OMA" id="PQACLYQ"/>
<sequence length="1180" mass="130704">MVYLKSSILASFARASRLHGQPFFTQNAHSANSTALTLAKPKLALASERSFFSSWQSSGNNASNAGPAIPQNLLLAVSNDDGRDVNRLSRRRALLPMQATRRYSTGTREGDSIPIEAITKDQSTNANQDADEAPKISDDHAPVIAGFAKACEKGTPWHIIDEYERVIQAGETMNVASYELLFETILKIASTRYSRRVSVQQLLSYYAQMVERDISPSAKTYEAVMTVLLQHRHDINARAKVADSLTWLKNTKQRVFQELASTSLAFAEEMDTTGTALEIFHASICTRKPKYSDEVLRLLLAACEVAGRSNDAVIVFDYITASGVQRIASMYGSLISTFAKAGDMDGAIECFNQYKLDVSNLPPHDPFLMYTRVVDAFFKAGLIEEGLDFFDRAVSARGSYARSVHYARIVQMFLKMQQPEAAEDFLRQRMPTRLYPDEGLCSMLLDAAARDDMKKADEYYRLIKSPARMMQPTATAGGYLVALCRNGRHSEAADLILEWASHDVPIGLAQLSYAMSSFIAAGQCQASCRVIHLIAKRKCVKQDHFTPERITICMEILLSDLQQAGALDLTMFERLRPAIQTLQWMFTPALIHDILAKLCTVTMPDQLAQHPLLLEVALQLAVSYSSRPGGNQALASSLPAHSQFLVQSVIDAEDVRQGTVKQNDLVCVKALAEVLGSVDAIARLDSFAKRSVPTPPESVAEGTIKLPIPSDNFIFVPDGDPLIDSKATRKIKAVVTSREPGRMQDDVVTKALQATFDSPQEGHLSPWLISLVINELAKVGKASMLTALMPMLEKNQVALARSPDLQAAAKARFYDGLVAPFCDMQAPLSARQCLDRVCELGFRPTANSYGSMIARLDASASTDTASDALALFHEALSVSVVPDIYLYNTVIAKLARARHFEEALRLFQELKLKGLTPNGVTYGTIINACCRVGNTHLAESLFEEMELDSRVSSRIAPYNTLMQHFVRARKDRPRALHYWKRLLAQNIPPSVHSYRLLIEAYGQIEPVDADGVKRVMELMRSNRVNIQPVHHAAVIQMYGSAGDLSAAKSYFDQLDGIPNYNSSPVLYQALLEAFVHNKDQVSMEQLVKRMQEQNMELDAYLANVVIEGYANGGRLDEARSFFDSLEEGTGPQHKEPSTYAAMTKAYLAHDCHQEAHTIVELARRQRYPPAVLNRIEALLP</sequence>
<dbReference type="InterPro" id="IPR011990">
    <property type="entry name" value="TPR-like_helical_dom_sf"/>
</dbReference>
<feature type="domain" description="Pentatricopeptide repeat-containing protein-mitochondrial" evidence="3">
    <location>
        <begin position="1014"/>
        <end position="1123"/>
    </location>
</feature>
<dbReference type="EMBL" id="MCFI01000011">
    <property type="protein sequence ID" value="ORY81614.1"/>
    <property type="molecule type" value="Genomic_DNA"/>
</dbReference>
<evidence type="ECO:0000313" key="4">
    <source>
        <dbReference type="EMBL" id="ORY81614.1"/>
    </source>
</evidence>
<gene>
    <name evidence="4" type="ORF">BCR37DRAFT_387841</name>
</gene>
<comment type="caution">
    <text evidence="4">The sequence shown here is derived from an EMBL/GenBank/DDBJ whole genome shotgun (WGS) entry which is preliminary data.</text>
</comment>
<feature type="repeat" description="PPR" evidence="2">
    <location>
        <begin position="1098"/>
        <end position="1128"/>
    </location>
</feature>
<dbReference type="InterPro" id="IPR002885">
    <property type="entry name" value="PPR_rpt"/>
</dbReference>
<dbReference type="PROSITE" id="PS51375">
    <property type="entry name" value="PPR"/>
    <property type="match status" value="3"/>
</dbReference>
<dbReference type="RefSeq" id="XP_040724990.1">
    <property type="nucleotide sequence ID" value="XM_040870569.1"/>
</dbReference>
<keyword evidence="5" id="KW-1185">Reference proteome</keyword>
<dbReference type="GeneID" id="63787168"/>
<feature type="repeat" description="PPR" evidence="2">
    <location>
        <begin position="918"/>
        <end position="952"/>
    </location>
</feature>
<proteinExistence type="predicted"/>
<dbReference type="NCBIfam" id="TIGR00756">
    <property type="entry name" value="PPR"/>
    <property type="match status" value="2"/>
</dbReference>
<evidence type="ECO:0000313" key="5">
    <source>
        <dbReference type="Proteomes" id="UP000193685"/>
    </source>
</evidence>